<protein>
    <recommendedName>
        <fullName evidence="5">Protein kinase domain-containing protein</fullName>
    </recommendedName>
</protein>
<sequence length="156" mass="16988">MAPEQAAGARQIGPAVDVYALGAILFECLAGHAPVHRHRADERDAESGERAPARRALVPPRGAPRPRRGHDEMFGERPGPAVRECRGVGGRPAPFLDDRPTKARPVTNFERLWLSVKRNPSVAGLLAVLALVLCTAFVTFGVMWVRAEKRPTTRKG</sequence>
<feature type="transmembrane region" description="Helical" evidence="2">
    <location>
        <begin position="122"/>
        <end position="145"/>
    </location>
</feature>
<evidence type="ECO:0000256" key="2">
    <source>
        <dbReference type="SAM" id="Phobius"/>
    </source>
</evidence>
<proteinExistence type="predicted"/>
<name>A0ABS5BWL7_9BACT</name>
<evidence type="ECO:0008006" key="5">
    <source>
        <dbReference type="Google" id="ProtNLM"/>
    </source>
</evidence>
<keyword evidence="2" id="KW-0472">Membrane</keyword>
<gene>
    <name evidence="3" type="ORF">J8F10_22660</name>
</gene>
<comment type="caution">
    <text evidence="3">The sequence shown here is derived from an EMBL/GenBank/DDBJ whole genome shotgun (WGS) entry which is preliminary data.</text>
</comment>
<dbReference type="Gene3D" id="1.10.510.10">
    <property type="entry name" value="Transferase(Phosphotransferase) domain 1"/>
    <property type="match status" value="1"/>
</dbReference>
<dbReference type="Proteomes" id="UP000676565">
    <property type="component" value="Unassembled WGS sequence"/>
</dbReference>
<evidence type="ECO:0000313" key="3">
    <source>
        <dbReference type="EMBL" id="MBP3958065.1"/>
    </source>
</evidence>
<feature type="region of interest" description="Disordered" evidence="1">
    <location>
        <begin position="39"/>
        <end position="100"/>
    </location>
</feature>
<feature type="compositionally biased region" description="Basic and acidic residues" evidence="1">
    <location>
        <begin position="39"/>
        <end position="52"/>
    </location>
</feature>
<keyword evidence="4" id="KW-1185">Reference proteome</keyword>
<evidence type="ECO:0000313" key="4">
    <source>
        <dbReference type="Proteomes" id="UP000676565"/>
    </source>
</evidence>
<dbReference type="SUPFAM" id="SSF56112">
    <property type="entry name" value="Protein kinase-like (PK-like)"/>
    <property type="match status" value="1"/>
</dbReference>
<reference evidence="3 4" key="1">
    <citation type="submission" date="2021-04" db="EMBL/GenBank/DDBJ databases">
        <authorList>
            <person name="Ivanova A."/>
        </authorList>
    </citation>
    <scope>NUCLEOTIDE SEQUENCE [LARGE SCALE GENOMIC DNA]</scope>
    <source>
        <strain evidence="3 4">G18</strain>
    </source>
</reference>
<evidence type="ECO:0000256" key="1">
    <source>
        <dbReference type="SAM" id="MobiDB-lite"/>
    </source>
</evidence>
<keyword evidence="2" id="KW-0812">Transmembrane</keyword>
<organism evidence="3 4">
    <name type="scientific">Gemmata palustris</name>
    <dbReference type="NCBI Taxonomy" id="2822762"/>
    <lineage>
        <taxon>Bacteria</taxon>
        <taxon>Pseudomonadati</taxon>
        <taxon>Planctomycetota</taxon>
        <taxon>Planctomycetia</taxon>
        <taxon>Gemmatales</taxon>
        <taxon>Gemmataceae</taxon>
        <taxon>Gemmata</taxon>
    </lineage>
</organism>
<keyword evidence="2" id="KW-1133">Transmembrane helix</keyword>
<accession>A0ABS5BWL7</accession>
<dbReference type="EMBL" id="JAGKQQ010000001">
    <property type="protein sequence ID" value="MBP3958065.1"/>
    <property type="molecule type" value="Genomic_DNA"/>
</dbReference>
<dbReference type="InterPro" id="IPR011009">
    <property type="entry name" value="Kinase-like_dom_sf"/>
</dbReference>